<gene>
    <name evidence="2" type="ORF">DKB62_00930</name>
</gene>
<name>A0A346AWK5_9FIRM</name>
<organism evidence="2 3">
    <name type="scientific">Megasphaera stantonii</name>
    <dbReference type="NCBI Taxonomy" id="2144175"/>
    <lineage>
        <taxon>Bacteria</taxon>
        <taxon>Bacillati</taxon>
        <taxon>Bacillota</taxon>
        <taxon>Negativicutes</taxon>
        <taxon>Veillonellales</taxon>
        <taxon>Veillonellaceae</taxon>
        <taxon>Megasphaera</taxon>
    </lineage>
</organism>
<feature type="chain" id="PRO_5041083885" evidence="1">
    <location>
        <begin position="24"/>
        <end position="187"/>
    </location>
</feature>
<evidence type="ECO:0000313" key="2">
    <source>
        <dbReference type="EMBL" id="AXL20248.1"/>
    </source>
</evidence>
<reference evidence="2 3" key="1">
    <citation type="submission" date="2018-05" db="EMBL/GenBank/DDBJ databases">
        <title>Complete genome sequence of Megasphaera sp. AJH120T, isolated from the ceca of a chicken.</title>
        <authorList>
            <person name="Maki J."/>
            <person name="Looft T."/>
        </authorList>
    </citation>
    <scope>NUCLEOTIDE SEQUENCE [LARGE SCALE GENOMIC DNA]</scope>
    <source>
        <strain evidence="2 3">AJH120</strain>
    </source>
</reference>
<dbReference type="RefSeq" id="WP_095628928.1">
    <property type="nucleotide sequence ID" value="NZ_CALYAU010000015.1"/>
</dbReference>
<dbReference type="EMBL" id="CP029462">
    <property type="protein sequence ID" value="AXL20248.1"/>
    <property type="molecule type" value="Genomic_DNA"/>
</dbReference>
<evidence type="ECO:0000256" key="1">
    <source>
        <dbReference type="SAM" id="SignalP"/>
    </source>
</evidence>
<dbReference type="Proteomes" id="UP000254337">
    <property type="component" value="Chromosome"/>
</dbReference>
<evidence type="ECO:0000313" key="3">
    <source>
        <dbReference type="Proteomes" id="UP000254337"/>
    </source>
</evidence>
<protein>
    <submittedName>
        <fullName evidence="2">Uncharacterized protein</fullName>
    </submittedName>
</protein>
<keyword evidence="1" id="KW-0732">Signal</keyword>
<sequence length="187" mass="20938">MNMKKIALVLAGIACVAGSTSFAADTMTIKSSNRDSYAEVLVYKAKDGDYYQYYNSMYGYVVDIPKSATQADMNEGGDGCYFQDPKDDALFMTYAAKNALNFSIDELCNMDIGVNGSPELTMNVRTKNSYAIAWTDGAKSYYHELFLNEKNQTYTAFSVVYPTEKKDKYDKIISHMTRSFVPNGVKM</sequence>
<feature type="signal peptide" evidence="1">
    <location>
        <begin position="1"/>
        <end position="23"/>
    </location>
</feature>
<dbReference type="AlphaFoldDB" id="A0A346AWK5"/>
<dbReference type="KEGG" id="meg:DKB62_00930"/>
<accession>A0A346AWK5</accession>
<proteinExistence type="predicted"/>
<keyword evidence="3" id="KW-1185">Reference proteome</keyword>
<dbReference type="OrthoDB" id="1623993at2"/>